<sequence length="123" mass="13905">MGFLKDEPQNIVKALVATYYAEDVPSAKLAINDCCITGKSERAYHQIPVEPFDIRKTAICTPFAQIDEIVVASKDDAQHIIHLRNNFQRLQDIGLVLKVTNCQFLQTEVDFLGHHISVNRIEP</sequence>
<keyword evidence="2" id="KW-1185">Reference proteome</keyword>
<dbReference type="InterPro" id="IPR043502">
    <property type="entry name" value="DNA/RNA_pol_sf"/>
</dbReference>
<protein>
    <submittedName>
        <fullName evidence="1">Uncharacterized protein</fullName>
    </submittedName>
</protein>
<proteinExistence type="predicted"/>
<evidence type="ECO:0000313" key="2">
    <source>
        <dbReference type="Proteomes" id="UP000887116"/>
    </source>
</evidence>
<dbReference type="Proteomes" id="UP000887116">
    <property type="component" value="Unassembled WGS sequence"/>
</dbReference>
<accession>A0A8X6LFH4</accession>
<organism evidence="1 2">
    <name type="scientific">Trichonephila clavata</name>
    <name type="common">Joro spider</name>
    <name type="synonym">Nephila clavata</name>
    <dbReference type="NCBI Taxonomy" id="2740835"/>
    <lineage>
        <taxon>Eukaryota</taxon>
        <taxon>Metazoa</taxon>
        <taxon>Ecdysozoa</taxon>
        <taxon>Arthropoda</taxon>
        <taxon>Chelicerata</taxon>
        <taxon>Arachnida</taxon>
        <taxon>Araneae</taxon>
        <taxon>Araneomorphae</taxon>
        <taxon>Entelegynae</taxon>
        <taxon>Araneoidea</taxon>
        <taxon>Nephilidae</taxon>
        <taxon>Trichonephila</taxon>
    </lineage>
</organism>
<dbReference type="InterPro" id="IPR043128">
    <property type="entry name" value="Rev_trsase/Diguanyl_cyclase"/>
</dbReference>
<dbReference type="AlphaFoldDB" id="A0A8X6LFH4"/>
<dbReference type="EMBL" id="BMAO01006155">
    <property type="protein sequence ID" value="GFR06487.1"/>
    <property type="molecule type" value="Genomic_DNA"/>
</dbReference>
<dbReference type="OrthoDB" id="9950135at2759"/>
<name>A0A8X6LFH4_TRICU</name>
<comment type="caution">
    <text evidence="1">The sequence shown here is derived from an EMBL/GenBank/DDBJ whole genome shotgun (WGS) entry which is preliminary data.</text>
</comment>
<gene>
    <name evidence="1" type="ORF">TNCT_493211</name>
</gene>
<dbReference type="GO" id="GO:0071897">
    <property type="term" value="P:DNA biosynthetic process"/>
    <property type="evidence" value="ECO:0007669"/>
    <property type="project" value="UniProtKB-ARBA"/>
</dbReference>
<dbReference type="SUPFAM" id="SSF56672">
    <property type="entry name" value="DNA/RNA polymerases"/>
    <property type="match status" value="1"/>
</dbReference>
<evidence type="ECO:0000313" key="1">
    <source>
        <dbReference type="EMBL" id="GFR06487.1"/>
    </source>
</evidence>
<dbReference type="Gene3D" id="3.30.70.270">
    <property type="match status" value="1"/>
</dbReference>
<reference evidence="1" key="1">
    <citation type="submission" date="2020-07" db="EMBL/GenBank/DDBJ databases">
        <title>Multicomponent nature underlies the extraordinary mechanical properties of spider dragline silk.</title>
        <authorList>
            <person name="Kono N."/>
            <person name="Nakamura H."/>
            <person name="Mori M."/>
            <person name="Yoshida Y."/>
            <person name="Ohtoshi R."/>
            <person name="Malay A.D."/>
            <person name="Moran D.A.P."/>
            <person name="Tomita M."/>
            <person name="Numata K."/>
            <person name="Arakawa K."/>
        </authorList>
    </citation>
    <scope>NUCLEOTIDE SEQUENCE</scope>
</reference>